<comment type="caution">
    <text evidence="1">The sequence shown here is derived from an EMBL/GenBank/DDBJ whole genome shotgun (WGS) entry which is preliminary data.</text>
</comment>
<dbReference type="OrthoDB" id="1915846at2759"/>
<dbReference type="Proteomes" id="UP000198211">
    <property type="component" value="Unassembled WGS sequence"/>
</dbReference>
<name>A0A225VIR3_9STRA</name>
<protein>
    <submittedName>
        <fullName evidence="1">Retrotransposon protein, Ty1-Copia subclass</fullName>
    </submittedName>
</protein>
<dbReference type="PANTHER" id="PTHR11439:SF511">
    <property type="match status" value="1"/>
</dbReference>
<gene>
    <name evidence="1" type="ORF">PHMEG_00022436</name>
</gene>
<dbReference type="PANTHER" id="PTHR11439">
    <property type="entry name" value="GAG-POL-RELATED RETROTRANSPOSON"/>
    <property type="match status" value="1"/>
</dbReference>
<keyword evidence="2" id="KW-1185">Reference proteome</keyword>
<sequence>MIGSRPELAFSIQDVSRLLNAYAKPHWEAVKQIIKYVKGTTAHGLEFSGPDIRLSAYSDSDYAADEDERKSVSEYVTFIGNCAVTRNSRKQRIVAHTSRSPIVYAKFSSFGNCCLNLDMSRGRHRYLKTTRHVSL</sequence>
<dbReference type="STRING" id="4795.A0A225VIR3"/>
<accession>A0A225VIR3</accession>
<organism evidence="1 2">
    <name type="scientific">Phytophthora megakarya</name>
    <dbReference type="NCBI Taxonomy" id="4795"/>
    <lineage>
        <taxon>Eukaryota</taxon>
        <taxon>Sar</taxon>
        <taxon>Stramenopiles</taxon>
        <taxon>Oomycota</taxon>
        <taxon>Peronosporomycetes</taxon>
        <taxon>Peronosporales</taxon>
        <taxon>Peronosporaceae</taxon>
        <taxon>Phytophthora</taxon>
    </lineage>
</organism>
<dbReference type="EMBL" id="NBNE01004411">
    <property type="protein sequence ID" value="OWZ05476.1"/>
    <property type="molecule type" value="Genomic_DNA"/>
</dbReference>
<evidence type="ECO:0000313" key="2">
    <source>
        <dbReference type="Proteomes" id="UP000198211"/>
    </source>
</evidence>
<proteinExistence type="predicted"/>
<reference evidence="2" key="1">
    <citation type="submission" date="2017-03" db="EMBL/GenBank/DDBJ databases">
        <title>Phytopthora megakarya and P. palmivora, two closely related causual agents of cacao black pod achieved similar genome size and gene model numbers by different mechanisms.</title>
        <authorList>
            <person name="Ali S."/>
            <person name="Shao J."/>
            <person name="Larry D.J."/>
            <person name="Kronmiller B."/>
            <person name="Shen D."/>
            <person name="Strem M.D."/>
            <person name="Melnick R.L."/>
            <person name="Guiltinan M.J."/>
            <person name="Tyler B.M."/>
            <person name="Meinhardt L.W."/>
            <person name="Bailey B.A."/>
        </authorList>
    </citation>
    <scope>NUCLEOTIDE SEQUENCE [LARGE SCALE GENOMIC DNA]</scope>
    <source>
        <strain evidence="2">zdho120</strain>
    </source>
</reference>
<evidence type="ECO:0000313" key="1">
    <source>
        <dbReference type="EMBL" id="OWZ05476.1"/>
    </source>
</evidence>
<dbReference type="AlphaFoldDB" id="A0A225VIR3"/>